<proteinExistence type="predicted"/>
<dbReference type="Proteomes" id="UP000675880">
    <property type="component" value="Unassembled WGS sequence"/>
</dbReference>
<organism evidence="2 3">
    <name type="scientific">Nitrospira defluvii</name>
    <dbReference type="NCBI Taxonomy" id="330214"/>
    <lineage>
        <taxon>Bacteria</taxon>
        <taxon>Pseudomonadati</taxon>
        <taxon>Nitrospirota</taxon>
        <taxon>Nitrospiria</taxon>
        <taxon>Nitrospirales</taxon>
        <taxon>Nitrospiraceae</taxon>
        <taxon>Nitrospira</taxon>
    </lineage>
</organism>
<feature type="compositionally biased region" description="Low complexity" evidence="1">
    <location>
        <begin position="1"/>
        <end position="19"/>
    </location>
</feature>
<accession>A0ABM8S6B2</accession>
<evidence type="ECO:0000256" key="1">
    <source>
        <dbReference type="SAM" id="MobiDB-lite"/>
    </source>
</evidence>
<name>A0ABM8S6B2_9BACT</name>
<reference evidence="2 3" key="1">
    <citation type="submission" date="2021-02" db="EMBL/GenBank/DDBJ databases">
        <authorList>
            <person name="Han P."/>
        </authorList>
    </citation>
    <scope>NUCLEOTIDE SEQUENCE [LARGE SCALE GENOMIC DNA]</scope>
    <source>
        <strain evidence="2">Candidatus Nitrospira sp. ZN2</strain>
    </source>
</reference>
<keyword evidence="3" id="KW-1185">Reference proteome</keyword>
<sequence>MGDGNAAAKAASARAANANSPGVAFRTPSTQSARAASGIPLNTEMTIRARAQPAHIVRIAVLHCERQQQQPAQIRPGRPEV</sequence>
<evidence type="ECO:0000313" key="3">
    <source>
        <dbReference type="Proteomes" id="UP000675880"/>
    </source>
</evidence>
<evidence type="ECO:0000313" key="2">
    <source>
        <dbReference type="EMBL" id="CAE6791498.1"/>
    </source>
</evidence>
<protein>
    <submittedName>
        <fullName evidence="2">Uncharacterized protein</fullName>
    </submittedName>
</protein>
<gene>
    <name evidence="2" type="ORF">NSPZN2_60030</name>
</gene>
<feature type="region of interest" description="Disordered" evidence="1">
    <location>
        <begin position="1"/>
        <end position="37"/>
    </location>
</feature>
<comment type="caution">
    <text evidence="2">The sequence shown here is derived from an EMBL/GenBank/DDBJ whole genome shotgun (WGS) entry which is preliminary data.</text>
</comment>
<dbReference type="EMBL" id="CAJNBJ010000019">
    <property type="protein sequence ID" value="CAE6791498.1"/>
    <property type="molecule type" value="Genomic_DNA"/>
</dbReference>